<dbReference type="InterPro" id="IPR019311">
    <property type="entry name" value="Fy-3"/>
</dbReference>
<sequence length="224" mass="24245">MGVEVTAEDVVKKIYVVRLSLRKVDKRQGGQTRMGLAGAIDDKFEKIEQQIRQISVSKSSTPSTKGISTASTDVSILSGTDDVAVNLSNLITSGGSANSSPIKSGGRLKTGDFFITKPSNLSQSHVIFHLISDEPINSPSEITSRHPVIISLPNILKTASRHGVTTLTIPALLRHDMSEDMTVQCTLQLLLPHDISEDLFNILANQVPNVLRVANPKILVDNKK</sequence>
<dbReference type="Pfam" id="PF10154">
    <property type="entry name" value="Fy-3"/>
    <property type="match status" value="1"/>
</dbReference>
<reference evidence="1" key="1">
    <citation type="submission" date="2020-05" db="UniProtKB">
        <authorList>
            <consortium name="EnsemblMetazoa"/>
        </authorList>
    </citation>
    <scope>IDENTIFICATION</scope>
    <source>
        <strain evidence="1">Yale</strain>
    </source>
</reference>
<dbReference type="AlphaFoldDB" id="A0A1B0G5X0"/>
<dbReference type="SUPFAM" id="SSF52949">
    <property type="entry name" value="Macro domain-like"/>
    <property type="match status" value="1"/>
</dbReference>
<dbReference type="InterPro" id="IPR043472">
    <property type="entry name" value="Macro_dom-like"/>
</dbReference>
<protein>
    <submittedName>
        <fullName evidence="1">Uncharacterized protein</fullName>
    </submittedName>
</protein>
<proteinExistence type="predicted"/>
<dbReference type="PhylomeDB" id="A0A1B0G5X0"/>
<keyword evidence="2" id="KW-1185">Reference proteome</keyword>
<organism evidence="1 2">
    <name type="scientific">Glossina morsitans morsitans</name>
    <name type="common">Savannah tsetse fly</name>
    <dbReference type="NCBI Taxonomy" id="37546"/>
    <lineage>
        <taxon>Eukaryota</taxon>
        <taxon>Metazoa</taxon>
        <taxon>Ecdysozoa</taxon>
        <taxon>Arthropoda</taxon>
        <taxon>Hexapoda</taxon>
        <taxon>Insecta</taxon>
        <taxon>Pterygota</taxon>
        <taxon>Neoptera</taxon>
        <taxon>Endopterygota</taxon>
        <taxon>Diptera</taxon>
        <taxon>Brachycera</taxon>
        <taxon>Muscomorpha</taxon>
        <taxon>Hippoboscoidea</taxon>
        <taxon>Glossinidae</taxon>
        <taxon>Glossina</taxon>
    </lineage>
</organism>
<dbReference type="STRING" id="37546.A0A1B0G5X0"/>
<dbReference type="Proteomes" id="UP000092444">
    <property type="component" value="Unassembled WGS sequence"/>
</dbReference>
<dbReference type="GO" id="GO:0005737">
    <property type="term" value="C:cytoplasm"/>
    <property type="evidence" value="ECO:0007669"/>
    <property type="project" value="TreeGrafter"/>
</dbReference>
<dbReference type="PANTHER" id="PTHR16525:SF0">
    <property type="entry name" value="PROTEIN C12ORF4"/>
    <property type="match status" value="1"/>
</dbReference>
<dbReference type="PANTHER" id="PTHR16525">
    <property type="entry name" value="PROTEIN C12ORF4"/>
    <property type="match status" value="1"/>
</dbReference>
<accession>A0A1B0G5X0</accession>
<name>A0A1B0G5X0_GLOMM</name>
<evidence type="ECO:0000313" key="2">
    <source>
        <dbReference type="Proteomes" id="UP000092444"/>
    </source>
</evidence>
<dbReference type="EMBL" id="CCAG010005588">
    <property type="status" value="NOT_ANNOTATED_CDS"/>
    <property type="molecule type" value="Genomic_DNA"/>
</dbReference>
<dbReference type="EnsemblMetazoa" id="GMOY008715-RA">
    <property type="protein sequence ID" value="GMOY008715-PA"/>
    <property type="gene ID" value="GMOY008715"/>
</dbReference>
<evidence type="ECO:0000313" key="1">
    <source>
        <dbReference type="EnsemblMetazoa" id="GMOY008715-PA"/>
    </source>
</evidence>